<gene>
    <name evidence="4" type="ORF">J1777_13115</name>
</gene>
<keyword evidence="5" id="KW-1185">Reference proteome</keyword>
<proteinExistence type="predicted"/>
<feature type="domain" description="PepSY" evidence="3">
    <location>
        <begin position="26"/>
        <end position="102"/>
    </location>
</feature>
<comment type="caution">
    <text evidence="4">The sequence shown here is derived from an EMBL/GenBank/DDBJ whole genome shotgun (WGS) entry which is preliminary data.</text>
</comment>
<sequence>MTHFYPHPSHTSAPAQRRRAWWPSVALAGLLVSSAPAWADDDCEVPAAQWQPRTAVQSMATQRGWQVERIGIDDGCYEVRGTDAQGQRFKAKLDPQSLELVKFKTKKRRKDSDAHDGPSQPQGQGMSTDLPLANPASAAPAAPAAPGTSGTSGTPQRPAIRSSATVE</sequence>
<evidence type="ECO:0000259" key="3">
    <source>
        <dbReference type="Pfam" id="PF13670"/>
    </source>
</evidence>
<evidence type="ECO:0000256" key="1">
    <source>
        <dbReference type="SAM" id="MobiDB-lite"/>
    </source>
</evidence>
<dbReference type="InterPro" id="IPR025711">
    <property type="entry name" value="PepSY"/>
</dbReference>
<feature type="chain" id="PRO_5037807382" evidence="2">
    <location>
        <begin position="40"/>
        <end position="167"/>
    </location>
</feature>
<feature type="signal peptide" evidence="2">
    <location>
        <begin position="1"/>
        <end position="39"/>
    </location>
</feature>
<dbReference type="Pfam" id="PF13670">
    <property type="entry name" value="PepSY_2"/>
    <property type="match status" value="1"/>
</dbReference>
<name>A0A939KBC2_9BURK</name>
<dbReference type="RefSeq" id="WP_207576144.1">
    <property type="nucleotide sequence ID" value="NZ_JAFNME010000042.1"/>
</dbReference>
<reference evidence="4" key="1">
    <citation type="submission" date="2021-03" db="EMBL/GenBank/DDBJ databases">
        <title>Comamonas denitrificans.</title>
        <authorList>
            <person name="Finster K."/>
        </authorList>
    </citation>
    <scope>NUCLEOTIDE SEQUENCE</scope>
    <source>
        <strain evidence="4">MM2021_4</strain>
    </source>
</reference>
<protein>
    <submittedName>
        <fullName evidence="4">PepSY domain-containing protein</fullName>
    </submittedName>
</protein>
<dbReference type="Proteomes" id="UP000664731">
    <property type="component" value="Unassembled WGS sequence"/>
</dbReference>
<dbReference type="AlphaFoldDB" id="A0A939KBC2"/>
<accession>A0A939KBC2</accession>
<evidence type="ECO:0000256" key="2">
    <source>
        <dbReference type="SAM" id="SignalP"/>
    </source>
</evidence>
<feature type="compositionally biased region" description="Low complexity" evidence="1">
    <location>
        <begin position="135"/>
        <end position="155"/>
    </location>
</feature>
<organism evidence="4 5">
    <name type="scientific">Comamonas denitrificans</name>
    <dbReference type="NCBI Taxonomy" id="117506"/>
    <lineage>
        <taxon>Bacteria</taxon>
        <taxon>Pseudomonadati</taxon>
        <taxon>Pseudomonadota</taxon>
        <taxon>Betaproteobacteria</taxon>
        <taxon>Burkholderiales</taxon>
        <taxon>Comamonadaceae</taxon>
        <taxon>Comamonas</taxon>
    </lineage>
</organism>
<evidence type="ECO:0000313" key="4">
    <source>
        <dbReference type="EMBL" id="MBO1250755.1"/>
    </source>
</evidence>
<dbReference type="EMBL" id="JAFNME010000042">
    <property type="protein sequence ID" value="MBO1250755.1"/>
    <property type="molecule type" value="Genomic_DNA"/>
</dbReference>
<keyword evidence="2" id="KW-0732">Signal</keyword>
<evidence type="ECO:0000313" key="5">
    <source>
        <dbReference type="Proteomes" id="UP000664731"/>
    </source>
</evidence>
<feature type="region of interest" description="Disordered" evidence="1">
    <location>
        <begin position="100"/>
        <end position="167"/>
    </location>
</feature>